<dbReference type="EMBL" id="CP061800">
    <property type="protein sequence ID" value="QTA85647.1"/>
    <property type="molecule type" value="Genomic_DNA"/>
</dbReference>
<sequence>MPKNSINDIFTQDTLKKLFPEDRTDRFFDALFGDASEGAYNISLEFRGHTQNKLKFEFCLKQRPGKCLACHLTYGLPKVFSRHPIINIKGLVREIDGLLNGHGKCTDWQIGVTRGVSRELYTIPLTVQLMK</sequence>
<reference evidence="1" key="1">
    <citation type="journal article" date="2021" name="Microb. Physiol.">
        <title>Proteogenomic Insights into the Physiology of Marine, Sulfate-Reducing, Filamentous Desulfonema limicola and Desulfonema magnum.</title>
        <authorList>
            <person name="Schnaars V."/>
            <person name="Wohlbrand L."/>
            <person name="Scheve S."/>
            <person name="Hinrichs C."/>
            <person name="Reinhardt R."/>
            <person name="Rabus R."/>
        </authorList>
    </citation>
    <scope>NUCLEOTIDE SEQUENCE</scope>
    <source>
        <strain evidence="1">4be13</strain>
    </source>
</reference>
<evidence type="ECO:0000313" key="2">
    <source>
        <dbReference type="Proteomes" id="UP000663722"/>
    </source>
</evidence>
<keyword evidence="2" id="KW-1185">Reference proteome</keyword>
<dbReference type="RefSeq" id="WP_207681618.1">
    <property type="nucleotide sequence ID" value="NZ_CP061800.1"/>
</dbReference>
<dbReference type="KEGG" id="dmm:dnm_016580"/>
<proteinExistence type="predicted"/>
<protein>
    <recommendedName>
        <fullName evidence="3">Pancreas/duodenum homeobox protein 1</fullName>
    </recommendedName>
</protein>
<name>A0A975GLD1_9BACT</name>
<gene>
    <name evidence="1" type="ORF">dnm_016580</name>
</gene>
<dbReference type="AlphaFoldDB" id="A0A975GLD1"/>
<accession>A0A975GLD1</accession>
<evidence type="ECO:0008006" key="3">
    <source>
        <dbReference type="Google" id="ProtNLM"/>
    </source>
</evidence>
<evidence type="ECO:0000313" key="1">
    <source>
        <dbReference type="EMBL" id="QTA85647.1"/>
    </source>
</evidence>
<organism evidence="1 2">
    <name type="scientific">Desulfonema magnum</name>
    <dbReference type="NCBI Taxonomy" id="45655"/>
    <lineage>
        <taxon>Bacteria</taxon>
        <taxon>Pseudomonadati</taxon>
        <taxon>Thermodesulfobacteriota</taxon>
        <taxon>Desulfobacteria</taxon>
        <taxon>Desulfobacterales</taxon>
        <taxon>Desulfococcaceae</taxon>
        <taxon>Desulfonema</taxon>
    </lineage>
</organism>
<dbReference type="Proteomes" id="UP000663722">
    <property type="component" value="Chromosome"/>
</dbReference>